<keyword evidence="2" id="KW-1185">Reference proteome</keyword>
<accession>A0A2T0PWD5</accession>
<reference evidence="1 2" key="1">
    <citation type="submission" date="2018-03" db="EMBL/GenBank/DDBJ databases">
        <title>Genomic Encyclopedia of Archaeal and Bacterial Type Strains, Phase II (KMG-II): from individual species to whole genera.</title>
        <authorList>
            <person name="Goeker M."/>
        </authorList>
    </citation>
    <scope>NUCLEOTIDE SEQUENCE [LARGE SCALE GENOMIC DNA]</scope>
    <source>
        <strain evidence="1 2">DSM 45601</strain>
    </source>
</reference>
<sequence length="181" mass="20448">MNSYPALNDHFDEAWVFFGRDLTARMPTFRDADRATVVAWLSSIDTELLFGERWAEPPDAVVDDLSRLWANGKAIGLSASAVRWLQAAFRDGDPSEDPALVRDRERFVALLKSAIPRLPWREAMQPIGVIWSLGHDRELEYFAALADDPALHPKTRAEAAHYREICEDERAAREAQEGGIE</sequence>
<gene>
    <name evidence="1" type="ORF">CLV72_109353</name>
</gene>
<comment type="caution">
    <text evidence="1">The sequence shown here is derived from an EMBL/GenBank/DDBJ whole genome shotgun (WGS) entry which is preliminary data.</text>
</comment>
<evidence type="ECO:0000313" key="2">
    <source>
        <dbReference type="Proteomes" id="UP000237846"/>
    </source>
</evidence>
<proteinExistence type="predicted"/>
<evidence type="ECO:0000313" key="1">
    <source>
        <dbReference type="EMBL" id="PRX95740.1"/>
    </source>
</evidence>
<organism evidence="1 2">
    <name type="scientific">Allonocardiopsis opalescens</name>
    <dbReference type="NCBI Taxonomy" id="1144618"/>
    <lineage>
        <taxon>Bacteria</taxon>
        <taxon>Bacillati</taxon>
        <taxon>Actinomycetota</taxon>
        <taxon>Actinomycetes</taxon>
        <taxon>Streptosporangiales</taxon>
        <taxon>Allonocardiopsis</taxon>
    </lineage>
</organism>
<dbReference type="EMBL" id="PVZC01000009">
    <property type="protein sequence ID" value="PRX95740.1"/>
    <property type="molecule type" value="Genomic_DNA"/>
</dbReference>
<dbReference type="Proteomes" id="UP000237846">
    <property type="component" value="Unassembled WGS sequence"/>
</dbReference>
<name>A0A2T0PWD5_9ACTN</name>
<dbReference type="AlphaFoldDB" id="A0A2T0PWD5"/>
<protein>
    <submittedName>
        <fullName evidence="1">Uncharacterized protein</fullName>
    </submittedName>
</protein>